<evidence type="ECO:0000256" key="1">
    <source>
        <dbReference type="SAM" id="MobiDB-lite"/>
    </source>
</evidence>
<comment type="caution">
    <text evidence="2">The sequence shown here is derived from an EMBL/GenBank/DDBJ whole genome shotgun (WGS) entry which is preliminary data.</text>
</comment>
<evidence type="ECO:0000313" key="2">
    <source>
        <dbReference type="EMBL" id="GFQ83871.1"/>
    </source>
</evidence>
<dbReference type="OrthoDB" id="10507329at2759"/>
<evidence type="ECO:0000313" key="3">
    <source>
        <dbReference type="Proteomes" id="UP000887116"/>
    </source>
</evidence>
<sequence length="85" mass="9411">MLTIVLRVIFGGRAATAWVIASFSACRVVETICLYTLVPLSVTKEKIPKVINLVTFLGVQAMCPPKKRSRPGNNSLRMPSEHREV</sequence>
<keyword evidence="3" id="KW-1185">Reference proteome</keyword>
<dbReference type="EMBL" id="BMAO01012774">
    <property type="protein sequence ID" value="GFQ83871.1"/>
    <property type="molecule type" value="Genomic_DNA"/>
</dbReference>
<proteinExistence type="predicted"/>
<feature type="region of interest" description="Disordered" evidence="1">
    <location>
        <begin position="65"/>
        <end position="85"/>
    </location>
</feature>
<protein>
    <submittedName>
        <fullName evidence="2">Uncharacterized protein</fullName>
    </submittedName>
</protein>
<gene>
    <name evidence="2" type="ORF">TNCT_411371</name>
</gene>
<dbReference type="PROSITE" id="PS51257">
    <property type="entry name" value="PROKAR_LIPOPROTEIN"/>
    <property type="match status" value="1"/>
</dbReference>
<organism evidence="2 3">
    <name type="scientific">Trichonephila clavata</name>
    <name type="common">Joro spider</name>
    <name type="synonym">Nephila clavata</name>
    <dbReference type="NCBI Taxonomy" id="2740835"/>
    <lineage>
        <taxon>Eukaryota</taxon>
        <taxon>Metazoa</taxon>
        <taxon>Ecdysozoa</taxon>
        <taxon>Arthropoda</taxon>
        <taxon>Chelicerata</taxon>
        <taxon>Arachnida</taxon>
        <taxon>Araneae</taxon>
        <taxon>Araneomorphae</taxon>
        <taxon>Entelegynae</taxon>
        <taxon>Araneoidea</taxon>
        <taxon>Nephilidae</taxon>
        <taxon>Trichonephila</taxon>
    </lineage>
</organism>
<dbReference type="AlphaFoldDB" id="A0A8X6KTM6"/>
<dbReference type="Proteomes" id="UP000887116">
    <property type="component" value="Unassembled WGS sequence"/>
</dbReference>
<reference evidence="2" key="1">
    <citation type="submission" date="2020-07" db="EMBL/GenBank/DDBJ databases">
        <title>Multicomponent nature underlies the extraordinary mechanical properties of spider dragline silk.</title>
        <authorList>
            <person name="Kono N."/>
            <person name="Nakamura H."/>
            <person name="Mori M."/>
            <person name="Yoshida Y."/>
            <person name="Ohtoshi R."/>
            <person name="Malay A.D."/>
            <person name="Moran D.A.P."/>
            <person name="Tomita M."/>
            <person name="Numata K."/>
            <person name="Arakawa K."/>
        </authorList>
    </citation>
    <scope>NUCLEOTIDE SEQUENCE</scope>
</reference>
<name>A0A8X6KTM6_TRICU</name>
<accession>A0A8X6KTM6</accession>